<gene>
    <name evidence="2" type="ORF">BU26DRAFT_599977</name>
</gene>
<dbReference type="OrthoDB" id="2322999at2759"/>
<evidence type="ECO:0000313" key="2">
    <source>
        <dbReference type="EMBL" id="KAF2254165.1"/>
    </source>
</evidence>
<protein>
    <submittedName>
        <fullName evidence="2">Uncharacterized protein</fullName>
    </submittedName>
</protein>
<reference evidence="2" key="1">
    <citation type="journal article" date="2020" name="Stud. Mycol.">
        <title>101 Dothideomycetes genomes: a test case for predicting lifestyles and emergence of pathogens.</title>
        <authorList>
            <person name="Haridas S."/>
            <person name="Albert R."/>
            <person name="Binder M."/>
            <person name="Bloem J."/>
            <person name="Labutti K."/>
            <person name="Salamov A."/>
            <person name="Andreopoulos B."/>
            <person name="Baker S."/>
            <person name="Barry K."/>
            <person name="Bills G."/>
            <person name="Bluhm B."/>
            <person name="Cannon C."/>
            <person name="Castanera R."/>
            <person name="Culley D."/>
            <person name="Daum C."/>
            <person name="Ezra D."/>
            <person name="Gonzalez J."/>
            <person name="Henrissat B."/>
            <person name="Kuo A."/>
            <person name="Liang C."/>
            <person name="Lipzen A."/>
            <person name="Lutzoni F."/>
            <person name="Magnuson J."/>
            <person name="Mondo S."/>
            <person name="Nolan M."/>
            <person name="Ohm R."/>
            <person name="Pangilinan J."/>
            <person name="Park H.-J."/>
            <person name="Ramirez L."/>
            <person name="Alfaro M."/>
            <person name="Sun H."/>
            <person name="Tritt A."/>
            <person name="Yoshinaga Y."/>
            <person name="Zwiers L.-H."/>
            <person name="Turgeon B."/>
            <person name="Goodwin S."/>
            <person name="Spatafora J."/>
            <person name="Crous P."/>
            <person name="Grigoriev I."/>
        </authorList>
    </citation>
    <scope>NUCLEOTIDE SEQUENCE</scope>
    <source>
        <strain evidence="2">CBS 122368</strain>
    </source>
</reference>
<evidence type="ECO:0000313" key="3">
    <source>
        <dbReference type="Proteomes" id="UP000800094"/>
    </source>
</evidence>
<proteinExistence type="predicted"/>
<dbReference type="GeneID" id="54588465"/>
<sequence length="102" mass="11037">MSPLNSIGTAAYNDNISQPGCHSRSPYAADQGGLGRGSAVLQLAPDDKDQPEISPAHLKEIKDIIMNYRVQEKFGIHLVHSHLQVDKGKIMHGMAMASLRGC</sequence>
<dbReference type="AlphaFoldDB" id="A0A6A6IUC7"/>
<dbReference type="EMBL" id="ML987190">
    <property type="protein sequence ID" value="KAF2254165.1"/>
    <property type="molecule type" value="Genomic_DNA"/>
</dbReference>
<feature type="region of interest" description="Disordered" evidence="1">
    <location>
        <begin position="14"/>
        <end position="33"/>
    </location>
</feature>
<dbReference type="Proteomes" id="UP000800094">
    <property type="component" value="Unassembled WGS sequence"/>
</dbReference>
<name>A0A6A6IUC7_9PLEO</name>
<accession>A0A6A6IUC7</accession>
<keyword evidence="3" id="KW-1185">Reference proteome</keyword>
<dbReference type="RefSeq" id="XP_033689169.1">
    <property type="nucleotide sequence ID" value="XM_033835135.1"/>
</dbReference>
<evidence type="ECO:0000256" key="1">
    <source>
        <dbReference type="SAM" id="MobiDB-lite"/>
    </source>
</evidence>
<organism evidence="2 3">
    <name type="scientific">Trematosphaeria pertusa</name>
    <dbReference type="NCBI Taxonomy" id="390896"/>
    <lineage>
        <taxon>Eukaryota</taxon>
        <taxon>Fungi</taxon>
        <taxon>Dikarya</taxon>
        <taxon>Ascomycota</taxon>
        <taxon>Pezizomycotina</taxon>
        <taxon>Dothideomycetes</taxon>
        <taxon>Pleosporomycetidae</taxon>
        <taxon>Pleosporales</taxon>
        <taxon>Massarineae</taxon>
        <taxon>Trematosphaeriaceae</taxon>
        <taxon>Trematosphaeria</taxon>
    </lineage>
</organism>